<name>A0A448YQ35_BRENA</name>
<evidence type="ECO:0000256" key="7">
    <source>
        <dbReference type="ARBA" id="ARBA00023016"/>
    </source>
</evidence>
<feature type="compositionally biased region" description="Polar residues" evidence="11">
    <location>
        <begin position="34"/>
        <end position="47"/>
    </location>
</feature>
<dbReference type="OrthoDB" id="6375174at2759"/>
<reference evidence="12 13" key="1">
    <citation type="submission" date="2018-12" db="EMBL/GenBank/DDBJ databases">
        <authorList>
            <person name="Tiukova I."/>
            <person name="Dainat J."/>
        </authorList>
    </citation>
    <scope>NUCLEOTIDE SEQUENCE [LARGE SCALE GENOMIC DNA]</scope>
</reference>
<dbReference type="Gene3D" id="3.90.190.10">
    <property type="entry name" value="Protein tyrosine phosphatase superfamily"/>
    <property type="match status" value="1"/>
</dbReference>
<evidence type="ECO:0000256" key="11">
    <source>
        <dbReference type="SAM" id="MobiDB-lite"/>
    </source>
</evidence>
<dbReference type="FunCoup" id="A0A448YQ35">
    <property type="interactions" value="17"/>
</dbReference>
<keyword evidence="13" id="KW-1185">Reference proteome</keyword>
<evidence type="ECO:0000256" key="3">
    <source>
        <dbReference type="ARBA" id="ARBA00013064"/>
    </source>
</evidence>
<organism evidence="12 13">
    <name type="scientific">Brettanomyces naardenensis</name>
    <name type="common">Yeast</name>
    <dbReference type="NCBI Taxonomy" id="13370"/>
    <lineage>
        <taxon>Eukaryota</taxon>
        <taxon>Fungi</taxon>
        <taxon>Dikarya</taxon>
        <taxon>Ascomycota</taxon>
        <taxon>Saccharomycotina</taxon>
        <taxon>Pichiomycetes</taxon>
        <taxon>Pichiales</taxon>
        <taxon>Pichiaceae</taxon>
        <taxon>Brettanomyces</taxon>
    </lineage>
</organism>
<comment type="subcellular location">
    <subcellularLocation>
        <location evidence="1">Cytoplasm</location>
    </subcellularLocation>
</comment>
<dbReference type="PANTHER" id="PTHR31126">
    <property type="entry name" value="TYROSINE-PROTEIN PHOSPHATASE"/>
    <property type="match status" value="1"/>
</dbReference>
<comment type="function">
    <text evidence="8">Putative tyrosine-protein phosphatase required for protection against superoxide stress.</text>
</comment>
<dbReference type="AlphaFoldDB" id="A0A448YQ35"/>
<comment type="similarity">
    <text evidence="2">Belongs to the protein-tyrosine phosphatase family.</text>
</comment>
<evidence type="ECO:0000256" key="4">
    <source>
        <dbReference type="ARBA" id="ARBA00022490"/>
    </source>
</evidence>
<evidence type="ECO:0000256" key="2">
    <source>
        <dbReference type="ARBA" id="ARBA00009580"/>
    </source>
</evidence>
<dbReference type="GO" id="GO:0005737">
    <property type="term" value="C:cytoplasm"/>
    <property type="evidence" value="ECO:0007669"/>
    <property type="project" value="UniProtKB-SubCell"/>
</dbReference>
<evidence type="ECO:0000256" key="5">
    <source>
        <dbReference type="ARBA" id="ARBA00022801"/>
    </source>
</evidence>
<evidence type="ECO:0000256" key="1">
    <source>
        <dbReference type="ARBA" id="ARBA00004496"/>
    </source>
</evidence>
<dbReference type="EMBL" id="CAACVR010000034">
    <property type="protein sequence ID" value="VEU23044.1"/>
    <property type="molecule type" value="Genomic_DNA"/>
</dbReference>
<dbReference type="Proteomes" id="UP000290900">
    <property type="component" value="Unassembled WGS sequence"/>
</dbReference>
<feature type="compositionally biased region" description="Low complexity" evidence="11">
    <location>
        <begin position="48"/>
        <end position="64"/>
    </location>
</feature>
<dbReference type="GO" id="GO:0052840">
    <property type="term" value="F:inositol diphosphate tetrakisphosphate diphosphatase activity"/>
    <property type="evidence" value="ECO:0007669"/>
    <property type="project" value="TreeGrafter"/>
</dbReference>
<evidence type="ECO:0000256" key="6">
    <source>
        <dbReference type="ARBA" id="ARBA00022912"/>
    </source>
</evidence>
<gene>
    <name evidence="12" type="ORF">BRENAR_LOCUS3775</name>
</gene>
<accession>A0A448YQ35</accession>
<evidence type="ECO:0000256" key="10">
    <source>
        <dbReference type="ARBA" id="ARBA00051722"/>
    </source>
</evidence>
<dbReference type="InterPro" id="IPR029021">
    <property type="entry name" value="Prot-tyrosine_phosphatase-like"/>
</dbReference>
<evidence type="ECO:0000256" key="8">
    <source>
        <dbReference type="ARBA" id="ARBA00037204"/>
    </source>
</evidence>
<dbReference type="STRING" id="13370.A0A448YQ35"/>
<sequence>MDEKGRALTQGDQILDQLRQYDEKKHLMLRSRSSESQLSTRFQNQGGRLSMSRSRNVSVSSKLSEQFRQGGGGGGGILGGPNEGATGGTVTTQVSTVPPAKALAQDEPLNSQLDLVKLVRKEKEEEISVTAGVQRVHIFDLEEFSPSHQYTSLKIEDVRPRYVPPINFAIVESDLYRSGHPQPFNFDFLKTLKLRTIIYLGDKVDNYDYYRWIKDNGISFKFFRLKEVGRAGKGEDGEGEDTASHSEAIMNSVLNLLLNRDNYPVLIHSNKGKHRVGVLVGLVRAYLQGWTLSGAFDEYGKFSHEKGDYDLEFVEMFKPNLKVDEQKIPEFVRLSR</sequence>
<protein>
    <recommendedName>
        <fullName evidence="9">Putative tyrosine-protein phosphatase OCA1</fullName>
        <ecNumber evidence="3">3.1.3.48</ecNumber>
    </recommendedName>
</protein>
<feature type="region of interest" description="Disordered" evidence="11">
    <location>
        <begin position="29"/>
        <end position="92"/>
    </location>
</feature>
<comment type="catalytic activity">
    <reaction evidence="10">
        <text>O-phospho-L-tyrosyl-[protein] + H2O = L-tyrosyl-[protein] + phosphate</text>
        <dbReference type="Rhea" id="RHEA:10684"/>
        <dbReference type="Rhea" id="RHEA-COMP:10136"/>
        <dbReference type="Rhea" id="RHEA-COMP:20101"/>
        <dbReference type="ChEBI" id="CHEBI:15377"/>
        <dbReference type="ChEBI" id="CHEBI:43474"/>
        <dbReference type="ChEBI" id="CHEBI:46858"/>
        <dbReference type="ChEBI" id="CHEBI:61978"/>
        <dbReference type="EC" id="3.1.3.48"/>
    </reaction>
</comment>
<dbReference type="EC" id="3.1.3.48" evidence="3"/>
<proteinExistence type="inferred from homology"/>
<evidence type="ECO:0000313" key="13">
    <source>
        <dbReference type="Proteomes" id="UP000290900"/>
    </source>
</evidence>
<keyword evidence="7" id="KW-0346">Stress response</keyword>
<dbReference type="SUPFAM" id="SSF52799">
    <property type="entry name" value="(Phosphotyrosine protein) phosphatases II"/>
    <property type="match status" value="1"/>
</dbReference>
<dbReference type="InParanoid" id="A0A448YQ35"/>
<evidence type="ECO:0000313" key="12">
    <source>
        <dbReference type="EMBL" id="VEU23044.1"/>
    </source>
</evidence>
<dbReference type="Pfam" id="PF03162">
    <property type="entry name" value="Y_phosphatase2"/>
    <property type="match status" value="1"/>
</dbReference>
<dbReference type="FunFam" id="3.90.190.10:FF:000035">
    <property type="entry name" value="Tyrosine phosphatase, putative"/>
    <property type="match status" value="1"/>
</dbReference>
<dbReference type="GO" id="GO:0004725">
    <property type="term" value="F:protein tyrosine phosphatase activity"/>
    <property type="evidence" value="ECO:0007669"/>
    <property type="project" value="UniProtKB-EC"/>
</dbReference>
<keyword evidence="6" id="KW-0904">Protein phosphatase</keyword>
<keyword evidence="5" id="KW-0378">Hydrolase</keyword>
<feature type="compositionally biased region" description="Gly residues" evidence="11">
    <location>
        <begin position="69"/>
        <end position="87"/>
    </location>
</feature>
<evidence type="ECO:0000256" key="9">
    <source>
        <dbReference type="ARBA" id="ARBA00039934"/>
    </source>
</evidence>
<keyword evidence="4" id="KW-0963">Cytoplasm</keyword>
<dbReference type="PANTHER" id="PTHR31126:SF74">
    <property type="entry name" value="TYROSINE-PROTEIN PHOSPHATASE-LIKE PROTEIN OCA2"/>
    <property type="match status" value="1"/>
</dbReference>
<dbReference type="InterPro" id="IPR004861">
    <property type="entry name" value="Siw14-like"/>
</dbReference>